<evidence type="ECO:0000313" key="11">
    <source>
        <dbReference type="EMBL" id="EKK01083.1"/>
    </source>
</evidence>
<dbReference type="Gene3D" id="3.40.50.300">
    <property type="entry name" value="P-loop containing nucleotide triphosphate hydrolases"/>
    <property type="match status" value="2"/>
</dbReference>
<evidence type="ECO:0000256" key="2">
    <source>
        <dbReference type="ARBA" id="ARBA00022801"/>
    </source>
</evidence>
<dbReference type="RefSeq" id="WP_007333227.1">
    <property type="nucleotide sequence ID" value="NZ_AMCW01000106.1"/>
</dbReference>
<name>K5DF50_RHOBT</name>
<accession>K5DF50</accession>
<keyword evidence="5" id="KW-0413">Isomerase</keyword>
<evidence type="ECO:0000313" key="12">
    <source>
        <dbReference type="Proteomes" id="UP000007993"/>
    </source>
</evidence>
<protein>
    <recommendedName>
        <fullName evidence="7">DNA 3'-5' helicase</fullName>
        <ecNumber evidence="7">5.6.2.4</ecNumber>
    </recommendedName>
</protein>
<comment type="catalytic activity">
    <reaction evidence="6">
        <text>Couples ATP hydrolysis with the unwinding of duplex DNA by translocating in the 3'-5' direction.</text>
        <dbReference type="EC" id="5.6.2.4"/>
    </reaction>
</comment>
<feature type="binding site" evidence="9">
    <location>
        <begin position="252"/>
        <end position="259"/>
    </location>
    <ligand>
        <name>ATP</name>
        <dbReference type="ChEBI" id="CHEBI:30616"/>
    </ligand>
</feature>
<dbReference type="PANTHER" id="PTHR11070">
    <property type="entry name" value="UVRD / RECB / PCRA DNA HELICASE FAMILY MEMBER"/>
    <property type="match status" value="1"/>
</dbReference>
<keyword evidence="4 9" id="KW-0067">ATP-binding</keyword>
<dbReference type="GO" id="GO:0000725">
    <property type="term" value="P:recombinational repair"/>
    <property type="evidence" value="ECO:0007669"/>
    <property type="project" value="TreeGrafter"/>
</dbReference>
<dbReference type="InterPro" id="IPR000212">
    <property type="entry name" value="DNA_helicase_UvrD/REP"/>
</dbReference>
<dbReference type="Proteomes" id="UP000007993">
    <property type="component" value="Unassembled WGS sequence"/>
</dbReference>
<evidence type="ECO:0000256" key="8">
    <source>
        <dbReference type="ARBA" id="ARBA00048988"/>
    </source>
</evidence>
<dbReference type="EC" id="5.6.2.4" evidence="7"/>
<evidence type="ECO:0000256" key="9">
    <source>
        <dbReference type="PROSITE-ProRule" id="PRU00560"/>
    </source>
</evidence>
<dbReference type="GO" id="GO:0043138">
    <property type="term" value="F:3'-5' DNA helicase activity"/>
    <property type="evidence" value="ECO:0007669"/>
    <property type="project" value="UniProtKB-EC"/>
</dbReference>
<organism evidence="11 12">
    <name type="scientific">Rhodopirellula baltica SH28</name>
    <dbReference type="NCBI Taxonomy" id="993517"/>
    <lineage>
        <taxon>Bacteria</taxon>
        <taxon>Pseudomonadati</taxon>
        <taxon>Planctomycetota</taxon>
        <taxon>Planctomycetia</taxon>
        <taxon>Pirellulales</taxon>
        <taxon>Pirellulaceae</taxon>
        <taxon>Rhodopirellula</taxon>
    </lineage>
</organism>
<dbReference type="InterPro" id="IPR014016">
    <property type="entry name" value="UvrD-like_ATP-bd"/>
</dbReference>
<proteinExistence type="predicted"/>
<dbReference type="Pfam" id="PF00580">
    <property type="entry name" value="UvrD-helicase"/>
    <property type="match status" value="1"/>
</dbReference>
<dbReference type="GO" id="GO:0005829">
    <property type="term" value="C:cytosol"/>
    <property type="evidence" value="ECO:0007669"/>
    <property type="project" value="TreeGrafter"/>
</dbReference>
<feature type="domain" description="UvrD-like helicase ATP-binding" evidence="10">
    <location>
        <begin position="231"/>
        <end position="510"/>
    </location>
</feature>
<sequence length="695" mass="77269">MEFRISDTFTDSLTRLTGDEQKSVKTTAFDLQIDPVNPGMQFHRIHRCKDPNFWSVRAGRDIRVIVHKTDASLLLCYVDHHDAAYAWAERRRIERHPRTGAAQLVEVRETVREIEIPKYVEQQVPMAPKPALLTRVSADDLLGYGVPEQWIDDVLAVNEDTLFELADRLPREAAEAVLDLATGVTPPKPVHTSEDVDPFSHPDAISRFRIMSDVDQLRRALDAPWDKWAVFLHPSQEAIVERSYKGPARVCGSAGTGKTIVALHRTVSLARRNKDSRVLLTTFSDSLAANLRRRLRCLVDGDENLANRIEVQTLPHVATKLLGNELEMVTDATLEEWIAEASRDVDRPMRFLLSEWTSVVDGWQINSWDEYRDVPRLGRRTRLGEPQRRELWSVFEKVLAKLDQTGLRTGPMLLADATQKLTSGDSQSPYDFVIVDEAQDISVSELRFVAALGSQGERASGQPASLFFAGDLGQRIFQAPFSWKSLGVDIRGRSQTLKINYRTSHQIRSKADRLLPASLSDVDGNAENRGGTISVFNGPKPSVKVFDSQDDECSAVAAWIAERQTDGVAAGEVCVIVRGAGQIERATAAVAEAGIETIVLDSQTEPDPSKASIATMHEAKGLEFRAVVVIACDDEVLPLQSRIESATDTSELEEVYNTERHLLYVACTRARDHLLVTAVDPASEFLDDFDGTAGE</sequence>
<evidence type="ECO:0000256" key="6">
    <source>
        <dbReference type="ARBA" id="ARBA00034617"/>
    </source>
</evidence>
<dbReference type="SUPFAM" id="SSF52540">
    <property type="entry name" value="P-loop containing nucleoside triphosphate hydrolases"/>
    <property type="match status" value="1"/>
</dbReference>
<gene>
    <name evidence="11" type="ORF">RBSH_03601</name>
</gene>
<evidence type="ECO:0000256" key="3">
    <source>
        <dbReference type="ARBA" id="ARBA00022806"/>
    </source>
</evidence>
<dbReference type="InterPro" id="IPR035093">
    <property type="entry name" value="RelE/ParE_toxin_dom_sf"/>
</dbReference>
<comment type="caution">
    <text evidence="11">The sequence shown here is derived from an EMBL/GenBank/DDBJ whole genome shotgun (WGS) entry which is preliminary data.</text>
</comment>
<dbReference type="PANTHER" id="PTHR11070:SF45">
    <property type="entry name" value="DNA 3'-5' HELICASE"/>
    <property type="match status" value="1"/>
</dbReference>
<dbReference type="GO" id="GO:0005524">
    <property type="term" value="F:ATP binding"/>
    <property type="evidence" value="ECO:0007669"/>
    <property type="project" value="UniProtKB-UniRule"/>
</dbReference>
<keyword evidence="1 9" id="KW-0547">Nucleotide-binding</keyword>
<dbReference type="InterPro" id="IPR014017">
    <property type="entry name" value="DNA_helicase_UvrD-like_C"/>
</dbReference>
<dbReference type="PROSITE" id="PS51198">
    <property type="entry name" value="UVRD_HELICASE_ATP_BIND"/>
    <property type="match status" value="1"/>
</dbReference>
<evidence type="ECO:0000256" key="7">
    <source>
        <dbReference type="ARBA" id="ARBA00034808"/>
    </source>
</evidence>
<dbReference type="SUPFAM" id="SSF143011">
    <property type="entry name" value="RelE-like"/>
    <property type="match status" value="1"/>
</dbReference>
<evidence type="ECO:0000256" key="1">
    <source>
        <dbReference type="ARBA" id="ARBA00022741"/>
    </source>
</evidence>
<dbReference type="InterPro" id="IPR027417">
    <property type="entry name" value="P-loop_NTPase"/>
</dbReference>
<evidence type="ECO:0000256" key="5">
    <source>
        <dbReference type="ARBA" id="ARBA00023235"/>
    </source>
</evidence>
<reference evidence="11 12" key="1">
    <citation type="journal article" date="2013" name="Mar. Genomics">
        <title>Expression of sulfatases in Rhodopirellula baltica and the diversity of sulfatases in the genus Rhodopirellula.</title>
        <authorList>
            <person name="Wegner C.E."/>
            <person name="Richter-Heitmann T."/>
            <person name="Klindworth A."/>
            <person name="Klockow C."/>
            <person name="Richter M."/>
            <person name="Achstetter T."/>
            <person name="Glockner F.O."/>
            <person name="Harder J."/>
        </authorList>
    </citation>
    <scope>NUCLEOTIDE SEQUENCE [LARGE SCALE GENOMIC DNA]</scope>
    <source>
        <strain evidence="11 12">SH28</strain>
    </source>
</reference>
<dbReference type="Pfam" id="PF13361">
    <property type="entry name" value="UvrD_C"/>
    <property type="match status" value="1"/>
</dbReference>
<evidence type="ECO:0000256" key="4">
    <source>
        <dbReference type="ARBA" id="ARBA00022840"/>
    </source>
</evidence>
<dbReference type="GO" id="GO:0003677">
    <property type="term" value="F:DNA binding"/>
    <property type="evidence" value="ECO:0007669"/>
    <property type="project" value="InterPro"/>
</dbReference>
<dbReference type="EMBL" id="AMCW01000106">
    <property type="protein sequence ID" value="EKK01083.1"/>
    <property type="molecule type" value="Genomic_DNA"/>
</dbReference>
<keyword evidence="2 9" id="KW-0378">Hydrolase</keyword>
<dbReference type="PATRIC" id="fig|993517.3.peg.3906"/>
<keyword evidence="3 9" id="KW-0347">Helicase</keyword>
<evidence type="ECO:0000259" key="10">
    <source>
        <dbReference type="PROSITE" id="PS51198"/>
    </source>
</evidence>
<dbReference type="GO" id="GO:0016887">
    <property type="term" value="F:ATP hydrolysis activity"/>
    <property type="evidence" value="ECO:0007669"/>
    <property type="project" value="RHEA"/>
</dbReference>
<comment type="catalytic activity">
    <reaction evidence="8">
        <text>ATP + H2O = ADP + phosphate + H(+)</text>
        <dbReference type="Rhea" id="RHEA:13065"/>
        <dbReference type="ChEBI" id="CHEBI:15377"/>
        <dbReference type="ChEBI" id="CHEBI:15378"/>
        <dbReference type="ChEBI" id="CHEBI:30616"/>
        <dbReference type="ChEBI" id="CHEBI:43474"/>
        <dbReference type="ChEBI" id="CHEBI:456216"/>
        <dbReference type="EC" id="5.6.2.4"/>
    </reaction>
</comment>
<dbReference type="AlphaFoldDB" id="K5DF50"/>